<feature type="domain" description="Isopenicillin N synthase-like Fe(2+) 2OG dioxygenase" evidence="1">
    <location>
        <begin position="18"/>
        <end position="78"/>
    </location>
</feature>
<evidence type="ECO:0000259" key="1">
    <source>
        <dbReference type="Pfam" id="PF03171"/>
    </source>
</evidence>
<evidence type="ECO:0000313" key="4">
    <source>
        <dbReference type="RefSeq" id="XP_033534441.1"/>
    </source>
</evidence>
<dbReference type="Gene3D" id="2.60.120.330">
    <property type="entry name" value="B-lactam Antibiotic, Isopenicillin N Synthase, Chain"/>
    <property type="match status" value="1"/>
</dbReference>
<organism evidence="2">
    <name type="scientific">Eremomyces bilateralis CBS 781.70</name>
    <dbReference type="NCBI Taxonomy" id="1392243"/>
    <lineage>
        <taxon>Eukaryota</taxon>
        <taxon>Fungi</taxon>
        <taxon>Dikarya</taxon>
        <taxon>Ascomycota</taxon>
        <taxon>Pezizomycotina</taxon>
        <taxon>Dothideomycetes</taxon>
        <taxon>Dothideomycetes incertae sedis</taxon>
        <taxon>Eremomycetales</taxon>
        <taxon>Eremomycetaceae</taxon>
        <taxon>Eremomyces</taxon>
    </lineage>
</organism>
<reference evidence="2 4" key="1">
    <citation type="submission" date="2020-01" db="EMBL/GenBank/DDBJ databases">
        <authorList>
            <consortium name="DOE Joint Genome Institute"/>
            <person name="Haridas S."/>
            <person name="Albert R."/>
            <person name="Binder M."/>
            <person name="Bloem J."/>
            <person name="Labutti K."/>
            <person name="Salamov A."/>
            <person name="Andreopoulos B."/>
            <person name="Baker S.E."/>
            <person name="Barry K."/>
            <person name="Bills G."/>
            <person name="Bluhm B.H."/>
            <person name="Cannon C."/>
            <person name="Castanera R."/>
            <person name="Culley D.E."/>
            <person name="Daum C."/>
            <person name="Ezra D."/>
            <person name="Gonzalez J.B."/>
            <person name="Henrissat B."/>
            <person name="Kuo A."/>
            <person name="Liang C."/>
            <person name="Lipzen A."/>
            <person name="Lutzoni F."/>
            <person name="Magnuson J."/>
            <person name="Mondo S."/>
            <person name="Nolan M."/>
            <person name="Ohm R."/>
            <person name="Pangilinan J."/>
            <person name="Park H.-J."/>
            <person name="Ramirez L."/>
            <person name="Alfaro M."/>
            <person name="Sun H."/>
            <person name="Tritt A."/>
            <person name="Yoshinaga Y."/>
            <person name="Zwiers L.-H."/>
            <person name="Turgeon B.G."/>
            <person name="Goodwin S.B."/>
            <person name="Spatafora J.W."/>
            <person name="Crous P.W."/>
            <person name="Grigoriev I.V."/>
        </authorList>
    </citation>
    <scope>NUCLEOTIDE SEQUENCE</scope>
    <source>
        <strain evidence="2 4">CBS 781.70</strain>
    </source>
</reference>
<dbReference type="Proteomes" id="UP000504638">
    <property type="component" value="Unplaced"/>
</dbReference>
<evidence type="ECO:0000313" key="3">
    <source>
        <dbReference type="Proteomes" id="UP000504638"/>
    </source>
</evidence>
<evidence type="ECO:0000313" key="2">
    <source>
        <dbReference type="EMBL" id="KAF1812810.1"/>
    </source>
</evidence>
<gene>
    <name evidence="2 4" type="ORF">P152DRAFT_503338</name>
</gene>
<proteinExistence type="predicted"/>
<reference evidence="4" key="3">
    <citation type="submission" date="2025-04" db="UniProtKB">
        <authorList>
            <consortium name="RefSeq"/>
        </authorList>
    </citation>
    <scope>IDENTIFICATION</scope>
    <source>
        <strain evidence="4">CBS 781.70</strain>
    </source>
</reference>
<reference evidence="4" key="2">
    <citation type="submission" date="2020-04" db="EMBL/GenBank/DDBJ databases">
        <authorList>
            <consortium name="NCBI Genome Project"/>
        </authorList>
    </citation>
    <scope>NUCLEOTIDE SEQUENCE</scope>
    <source>
        <strain evidence="4">CBS 781.70</strain>
    </source>
</reference>
<name>A0A6G1G4H2_9PEZI</name>
<dbReference type="SUPFAM" id="SSF51197">
    <property type="entry name" value="Clavaminate synthase-like"/>
    <property type="match status" value="1"/>
</dbReference>
<dbReference type="RefSeq" id="XP_033534441.1">
    <property type="nucleotide sequence ID" value="XM_033682347.1"/>
</dbReference>
<accession>A0A6G1G4H2</accession>
<dbReference type="Pfam" id="PF03171">
    <property type="entry name" value="2OG-FeII_Oxy"/>
    <property type="match status" value="1"/>
</dbReference>
<protein>
    <recommendedName>
        <fullName evidence="1">Isopenicillin N synthase-like Fe(2+) 2OG dioxygenase domain-containing protein</fullName>
    </recommendedName>
</protein>
<dbReference type="AlphaFoldDB" id="A0A6G1G4H2"/>
<sequence>MLHYPTLNERPDKNFPMLYTHTEWGSLTFVWPQSGGIEVETPSNRWMEVPLISGGVVVNVGDAMSFWSGTLKSTLHKINFDHLPPFALLILLGAPLETLQQDAEGTLKSVGKEHNLTMGDYVKARLYMSQLEDAKNNWIGQQQQDKGLLNDLMKAVNMVQYLGIANGTGIINMSQVTASS</sequence>
<dbReference type="InterPro" id="IPR044861">
    <property type="entry name" value="IPNS-like_FE2OG_OXY"/>
</dbReference>
<keyword evidence="3" id="KW-1185">Reference proteome</keyword>
<dbReference type="GeneID" id="54422917"/>
<dbReference type="EMBL" id="ML975156">
    <property type="protein sequence ID" value="KAF1812810.1"/>
    <property type="molecule type" value="Genomic_DNA"/>
</dbReference>
<dbReference type="OrthoDB" id="3853668at2759"/>
<dbReference type="InterPro" id="IPR027443">
    <property type="entry name" value="IPNS-like_sf"/>
</dbReference>